<feature type="domain" description="Protein kinase" evidence="6">
    <location>
        <begin position="98"/>
        <end position="370"/>
    </location>
</feature>
<protein>
    <submittedName>
        <fullName evidence="7">Protein kinase kinase kinase</fullName>
    </submittedName>
</protein>
<keyword evidence="7" id="KW-0418">Kinase</keyword>
<dbReference type="InterPro" id="IPR001245">
    <property type="entry name" value="Ser-Thr/Tyr_kinase_cat_dom"/>
</dbReference>
<dbReference type="Pfam" id="PF07714">
    <property type="entry name" value="PK_Tyr_Ser-Thr"/>
    <property type="match status" value="1"/>
</dbReference>
<keyword evidence="3 4" id="KW-0067">ATP-binding</keyword>
<proteinExistence type="predicted"/>
<dbReference type="PROSITE" id="PS50011">
    <property type="entry name" value="PROTEIN_KINASE_DOM"/>
    <property type="match status" value="1"/>
</dbReference>
<dbReference type="InterPro" id="IPR008271">
    <property type="entry name" value="Ser/Thr_kinase_AS"/>
</dbReference>
<dbReference type="GO" id="GO:0004674">
    <property type="term" value="F:protein serine/threonine kinase activity"/>
    <property type="evidence" value="ECO:0007669"/>
    <property type="project" value="UniProtKB-KW"/>
</dbReference>
<dbReference type="OrthoDB" id="1714095at2759"/>
<keyword evidence="2 4" id="KW-0547">Nucleotide-binding</keyword>
<evidence type="ECO:0000313" key="7">
    <source>
        <dbReference type="EMBL" id="KAF4655241.1"/>
    </source>
</evidence>
<keyword evidence="1" id="KW-0723">Serine/threonine-protein kinase</keyword>
<dbReference type="Gene3D" id="1.10.510.10">
    <property type="entry name" value="Transferase(Phosphotransferase) domain 1"/>
    <property type="match status" value="1"/>
</dbReference>
<evidence type="ECO:0000256" key="5">
    <source>
        <dbReference type="SAM" id="MobiDB-lite"/>
    </source>
</evidence>
<evidence type="ECO:0000313" key="8">
    <source>
        <dbReference type="Proteomes" id="UP000591131"/>
    </source>
</evidence>
<dbReference type="PROSITE" id="PS00108">
    <property type="entry name" value="PROTEIN_KINASE_ST"/>
    <property type="match status" value="1"/>
</dbReference>
<reference evidence="7 8" key="1">
    <citation type="submission" date="2020-04" db="EMBL/GenBank/DDBJ databases">
        <title>Perkinsus chesapeaki whole genome sequence.</title>
        <authorList>
            <person name="Bogema D.R."/>
        </authorList>
    </citation>
    <scope>NUCLEOTIDE SEQUENCE [LARGE SCALE GENOMIC DNA]</scope>
    <source>
        <strain evidence="7">ATCC PRA-425</strain>
    </source>
</reference>
<dbReference type="InterPro" id="IPR000719">
    <property type="entry name" value="Prot_kinase_dom"/>
</dbReference>
<name>A0A7J6L7T3_PERCH</name>
<keyword evidence="7" id="KW-0808">Transferase</keyword>
<feature type="binding site" evidence="4">
    <location>
        <position position="125"/>
    </location>
    <ligand>
        <name>ATP</name>
        <dbReference type="ChEBI" id="CHEBI:30616"/>
    </ligand>
</feature>
<dbReference type="Proteomes" id="UP000591131">
    <property type="component" value="Unassembled WGS sequence"/>
</dbReference>
<dbReference type="SUPFAM" id="SSF56112">
    <property type="entry name" value="Protein kinase-like (PK-like)"/>
    <property type="match status" value="1"/>
</dbReference>
<keyword evidence="8" id="KW-1185">Reference proteome</keyword>
<evidence type="ECO:0000256" key="3">
    <source>
        <dbReference type="ARBA" id="ARBA00022840"/>
    </source>
</evidence>
<sequence>MSSDSEGTVKISDAIRQTGDDDCPGIRASEPPQTVSSGESDEERFARESAEMESMGLFTRMATLFKEDCLAEVEKKARQRNVDGDEEWKQWEVDPAELEEECKIGRGSTADVYRGKWRGKTVAIKEFHTDQSKSSFIARELRAIVKFCADTSHPNIVRFYGVSLSTSPLLLITEYCAGGTLFHFVHKRTILWETSLQQKLKMCLDVARAMKYLHSLDPPMLHRDLKSLNLLLAEPLNCPLDEPLLKVADFGLARCKAGEDESMTAKVGTIWWMSPEVLESTHYDERADVYSYAMVCYEILTEMPPFRELNPIKCSMKIINGERPDLYDIPPEVPASLIALLTRCWSAERSDRLSFVEIVEFLEELREKLLLKHVSKRKRRGSCQVRGFKALPKPKNHWEVDYSQWTKERLTRLRRKQERLCQEANAYDTIKMCYRRGLEKLVYEGEITKETAGRWAKIDARLIQLQSRPRLLMLSDARQRMFQGYMREHFPKKPLEREDGGDDDDAE</sequence>
<dbReference type="AlphaFoldDB" id="A0A7J6L7T3"/>
<evidence type="ECO:0000256" key="1">
    <source>
        <dbReference type="ARBA" id="ARBA00022527"/>
    </source>
</evidence>
<evidence type="ECO:0000256" key="2">
    <source>
        <dbReference type="ARBA" id="ARBA00022741"/>
    </source>
</evidence>
<dbReference type="PANTHER" id="PTHR44329">
    <property type="entry name" value="SERINE/THREONINE-PROTEIN KINASE TNNI3K-RELATED"/>
    <property type="match status" value="1"/>
</dbReference>
<accession>A0A7J6L7T3</accession>
<gene>
    <name evidence="7" type="primary">EDR1_5</name>
    <name evidence="7" type="ORF">FOL47_009509</name>
</gene>
<dbReference type="InterPro" id="IPR011009">
    <property type="entry name" value="Kinase-like_dom_sf"/>
</dbReference>
<dbReference type="SMART" id="SM00220">
    <property type="entry name" value="S_TKc"/>
    <property type="match status" value="1"/>
</dbReference>
<dbReference type="GO" id="GO:0005524">
    <property type="term" value="F:ATP binding"/>
    <property type="evidence" value="ECO:0007669"/>
    <property type="project" value="UniProtKB-UniRule"/>
</dbReference>
<dbReference type="CDD" id="cd13999">
    <property type="entry name" value="STKc_MAP3K-like"/>
    <property type="match status" value="1"/>
</dbReference>
<comment type="caution">
    <text evidence="7">The sequence shown here is derived from an EMBL/GenBank/DDBJ whole genome shotgun (WGS) entry which is preliminary data.</text>
</comment>
<dbReference type="InterPro" id="IPR051681">
    <property type="entry name" value="Ser/Thr_Kinases-Pseudokinases"/>
</dbReference>
<dbReference type="InterPro" id="IPR017441">
    <property type="entry name" value="Protein_kinase_ATP_BS"/>
</dbReference>
<evidence type="ECO:0000259" key="6">
    <source>
        <dbReference type="PROSITE" id="PS50011"/>
    </source>
</evidence>
<evidence type="ECO:0000256" key="4">
    <source>
        <dbReference type="PROSITE-ProRule" id="PRU10141"/>
    </source>
</evidence>
<feature type="region of interest" description="Disordered" evidence="5">
    <location>
        <begin position="1"/>
        <end position="49"/>
    </location>
</feature>
<dbReference type="PROSITE" id="PS00107">
    <property type="entry name" value="PROTEIN_KINASE_ATP"/>
    <property type="match status" value="1"/>
</dbReference>
<dbReference type="EMBL" id="JAAPAO010000669">
    <property type="protein sequence ID" value="KAF4655241.1"/>
    <property type="molecule type" value="Genomic_DNA"/>
</dbReference>
<organism evidence="7 8">
    <name type="scientific">Perkinsus chesapeaki</name>
    <name type="common">Clam parasite</name>
    <name type="synonym">Perkinsus andrewsi</name>
    <dbReference type="NCBI Taxonomy" id="330153"/>
    <lineage>
        <taxon>Eukaryota</taxon>
        <taxon>Sar</taxon>
        <taxon>Alveolata</taxon>
        <taxon>Perkinsozoa</taxon>
        <taxon>Perkinsea</taxon>
        <taxon>Perkinsida</taxon>
        <taxon>Perkinsidae</taxon>
        <taxon>Perkinsus</taxon>
    </lineage>
</organism>